<organism evidence="1 2">
    <name type="scientific">Cetraspora pellucida</name>
    <dbReference type="NCBI Taxonomy" id="1433469"/>
    <lineage>
        <taxon>Eukaryota</taxon>
        <taxon>Fungi</taxon>
        <taxon>Fungi incertae sedis</taxon>
        <taxon>Mucoromycota</taxon>
        <taxon>Glomeromycotina</taxon>
        <taxon>Glomeromycetes</taxon>
        <taxon>Diversisporales</taxon>
        <taxon>Gigasporaceae</taxon>
        <taxon>Cetraspora</taxon>
    </lineage>
</organism>
<name>A0ACA9KQ59_9GLOM</name>
<accession>A0ACA9KQ59</accession>
<comment type="caution">
    <text evidence="1">The sequence shown here is derived from an EMBL/GenBank/DDBJ whole genome shotgun (WGS) entry which is preliminary data.</text>
</comment>
<gene>
    <name evidence="1" type="ORF">SPELUC_LOCUS2389</name>
</gene>
<evidence type="ECO:0000313" key="2">
    <source>
        <dbReference type="Proteomes" id="UP000789366"/>
    </source>
</evidence>
<reference evidence="1" key="1">
    <citation type="submission" date="2021-06" db="EMBL/GenBank/DDBJ databases">
        <authorList>
            <person name="Kallberg Y."/>
            <person name="Tangrot J."/>
            <person name="Rosling A."/>
        </authorList>
    </citation>
    <scope>NUCLEOTIDE SEQUENCE</scope>
    <source>
        <strain evidence="1">28 12/20/2015</strain>
    </source>
</reference>
<evidence type="ECO:0000313" key="1">
    <source>
        <dbReference type="EMBL" id="CAG8487135.1"/>
    </source>
</evidence>
<protein>
    <submittedName>
        <fullName evidence="1">7322_t:CDS:1</fullName>
    </submittedName>
</protein>
<sequence length="261" mass="29647">MSLMQSGEIFERFVKAWTDKIFHLETTVTSRIEGSHSTIKAYLQTSTGDLYQVCSTITLVITNQKKEIDAITASEQIYILAFVHNNALYTNLQGKVSSFALNKINEQYQKANNATAQEPLPPCTRSFARTMGLPCAHDIQNMRNKHPPTPQIDDNNFHHKDSLQPLLQILERRYHEWSEHQQIAICKTLNNIIDASLTVLQNPQVVRTKGCPSGAPNRQQTNTTRRDPSGFELVEHKVRQYSCCNQPGHNAHTCLTRNSME</sequence>
<dbReference type="EMBL" id="CAJVPW010001566">
    <property type="protein sequence ID" value="CAG8487135.1"/>
    <property type="molecule type" value="Genomic_DNA"/>
</dbReference>
<dbReference type="Proteomes" id="UP000789366">
    <property type="component" value="Unassembled WGS sequence"/>
</dbReference>
<proteinExistence type="predicted"/>
<keyword evidence="2" id="KW-1185">Reference proteome</keyword>